<dbReference type="AlphaFoldDB" id="A0A6J8C4J3"/>
<dbReference type="PANTHER" id="PTHR32026">
    <property type="entry name" value="METHYLTRANSFERASE-LIKE PROTEIN 24"/>
    <property type="match status" value="1"/>
</dbReference>
<dbReference type="InterPro" id="IPR025714">
    <property type="entry name" value="Methyltranfer_dom"/>
</dbReference>
<feature type="domain" description="Methyltransferase" evidence="1">
    <location>
        <begin position="39"/>
        <end position="131"/>
    </location>
</feature>
<proteinExistence type="predicted"/>
<evidence type="ECO:0000259" key="1">
    <source>
        <dbReference type="Pfam" id="PF13383"/>
    </source>
</evidence>
<dbReference type="InterPro" id="IPR029063">
    <property type="entry name" value="SAM-dependent_MTases_sf"/>
</dbReference>
<name>A0A6J8C4J3_MYTCO</name>
<dbReference type="PANTHER" id="PTHR32026:SF10">
    <property type="entry name" value="METHYLTRANSFERASE-LIKE PROTEIN 24-RELATED"/>
    <property type="match status" value="1"/>
</dbReference>
<dbReference type="OrthoDB" id="6083774at2759"/>
<dbReference type="Pfam" id="PF13383">
    <property type="entry name" value="Methyltransf_22"/>
    <property type="match status" value="1"/>
</dbReference>
<reference evidence="2 3" key="1">
    <citation type="submission" date="2020-06" db="EMBL/GenBank/DDBJ databases">
        <authorList>
            <person name="Li R."/>
            <person name="Bekaert M."/>
        </authorList>
    </citation>
    <scope>NUCLEOTIDE SEQUENCE [LARGE SCALE GENOMIC DNA]</scope>
    <source>
        <strain evidence="3">wild</strain>
    </source>
</reference>
<keyword evidence="3" id="KW-1185">Reference proteome</keyword>
<dbReference type="EMBL" id="CACVKT020004668">
    <property type="protein sequence ID" value="CAC5391183.1"/>
    <property type="molecule type" value="Genomic_DNA"/>
</dbReference>
<evidence type="ECO:0000313" key="2">
    <source>
        <dbReference type="EMBL" id="CAC5391183.1"/>
    </source>
</evidence>
<dbReference type="InterPro" id="IPR026913">
    <property type="entry name" value="METTL24"/>
</dbReference>
<evidence type="ECO:0000313" key="3">
    <source>
        <dbReference type="Proteomes" id="UP000507470"/>
    </source>
</evidence>
<protein>
    <recommendedName>
        <fullName evidence="1">Methyltransferase domain-containing protein</fullName>
    </recommendedName>
</protein>
<accession>A0A6J8C4J3</accession>
<organism evidence="2 3">
    <name type="scientific">Mytilus coruscus</name>
    <name type="common">Sea mussel</name>
    <dbReference type="NCBI Taxonomy" id="42192"/>
    <lineage>
        <taxon>Eukaryota</taxon>
        <taxon>Metazoa</taxon>
        <taxon>Spiralia</taxon>
        <taxon>Lophotrochozoa</taxon>
        <taxon>Mollusca</taxon>
        <taxon>Bivalvia</taxon>
        <taxon>Autobranchia</taxon>
        <taxon>Pteriomorphia</taxon>
        <taxon>Mytilida</taxon>
        <taxon>Mytiloidea</taxon>
        <taxon>Mytilidae</taxon>
        <taxon>Mytilinae</taxon>
        <taxon>Mytilus</taxon>
    </lineage>
</organism>
<dbReference type="Proteomes" id="UP000507470">
    <property type="component" value="Unassembled WGS sequence"/>
</dbReference>
<dbReference type="Gene3D" id="3.40.50.150">
    <property type="entry name" value="Vaccinia Virus protein VP39"/>
    <property type="match status" value="1"/>
</dbReference>
<gene>
    <name evidence="2" type="ORF">MCOR_26208</name>
</gene>
<sequence length="153" mass="18463">MSDLMESISIPLVLEEVLTIYFLQEMTGIRKKNPKQVWKVRTLRQIMESLGHQDKYFDILKMDIEYHEWEALESILKDNLTARIRQLDIEFHIFPDTPNTKIANFLKIYQTFKEAGFRRYASKMSYYNSNEKRIQTDCEYMNLKFDFNKYPVP</sequence>